<dbReference type="Proteomes" id="UP001178354">
    <property type="component" value="Unassembled WGS sequence"/>
</dbReference>
<dbReference type="Pfam" id="PF09694">
    <property type="entry name" value="Gcw_chp"/>
    <property type="match status" value="1"/>
</dbReference>
<reference evidence="1" key="1">
    <citation type="journal article" date="2010" name="Int. J. Syst. Evol. Microbiol.">
        <title>Porticoccus litoralis gen. nov., sp. nov., a gammaproteobacterium isolated from the Yellow Sea.</title>
        <authorList>
            <person name="Oh H.M."/>
            <person name="Kim H."/>
            <person name="Kim K.M."/>
            <person name="Min G.S."/>
            <person name="Cho J.C."/>
        </authorList>
    </citation>
    <scope>NUCLEOTIDE SEQUENCE</scope>
    <source>
        <strain evidence="1">DSM 25064</strain>
    </source>
</reference>
<organism evidence="1 2">
    <name type="scientific">Porticoccus litoralis</name>
    <dbReference type="NCBI Taxonomy" id="434086"/>
    <lineage>
        <taxon>Bacteria</taxon>
        <taxon>Pseudomonadati</taxon>
        <taxon>Pseudomonadota</taxon>
        <taxon>Gammaproteobacteria</taxon>
        <taxon>Cellvibrionales</taxon>
        <taxon>Porticoccaceae</taxon>
        <taxon>Porticoccus</taxon>
    </lineage>
</organism>
<protein>
    <submittedName>
        <fullName evidence="1">TorF family putative porin</fullName>
    </submittedName>
</protein>
<dbReference type="AlphaFoldDB" id="A0AAW8B320"/>
<dbReference type="InterPro" id="IPR010239">
    <property type="entry name" value="CHP02001"/>
</dbReference>
<gene>
    <name evidence="1" type="ORF">Q8A57_04995</name>
</gene>
<evidence type="ECO:0000313" key="2">
    <source>
        <dbReference type="Proteomes" id="UP001178354"/>
    </source>
</evidence>
<sequence>MQKKFFLLILVSFRAVDCWHAKCINPWRATLNPIAPLNLFNYLLLFIFLEKHMNTFKKSLIATSIALTMPLAANVAQAFETSANVTLTTDYKFRGISQSDTAPAIQGGFDVGFESGFYAGIWSSTVDFDTNDGSDYADASMELDYYAGFAGDLTDSLSYDVGYIYYDYPTSNAVDAGFGNRDLDYQEFYASLSFSDLTVGFAYSDDYWWETGEFYYVYADYGFELPAGVGLGFHIGYNDFEFDSDDSDAEDASEAFLGDGEDSYTDFSITLSKSYVGLDFALSWVDTSLDDDECWGTDWCDSSVVFSVSKSM</sequence>
<evidence type="ECO:0000313" key="1">
    <source>
        <dbReference type="EMBL" id="MDP1520321.1"/>
    </source>
</evidence>
<dbReference type="RefSeq" id="WP_305169889.1">
    <property type="nucleotide sequence ID" value="NZ_JAUUUU010000002.1"/>
</dbReference>
<comment type="caution">
    <text evidence="1">The sequence shown here is derived from an EMBL/GenBank/DDBJ whole genome shotgun (WGS) entry which is preliminary data.</text>
</comment>
<proteinExistence type="predicted"/>
<name>A0AAW8B320_9GAMM</name>
<reference evidence="1" key="2">
    <citation type="submission" date="2023-08" db="EMBL/GenBank/DDBJ databases">
        <authorList>
            <person name="Luo J."/>
        </authorList>
    </citation>
    <scope>NUCLEOTIDE SEQUENCE</scope>
    <source>
        <strain evidence="1">DSM 25064</strain>
    </source>
</reference>
<dbReference type="NCBIfam" id="TIGR02001">
    <property type="entry name" value="gcw_chp"/>
    <property type="match status" value="1"/>
</dbReference>
<keyword evidence="2" id="KW-1185">Reference proteome</keyword>
<dbReference type="EMBL" id="JAUUUU010000002">
    <property type="protein sequence ID" value="MDP1520321.1"/>
    <property type="molecule type" value="Genomic_DNA"/>
</dbReference>
<accession>A0AAW8B320</accession>